<proteinExistence type="predicted"/>
<dbReference type="Proteomes" id="UP000290289">
    <property type="component" value="Chromosome 4"/>
</dbReference>
<sequence length="91" mass="10372">MSRAIGRGVCTYKAHHPFFIGRCGILHSTPLKENLASSSAHSHQTTDLDSAVTRYCPLWMRTSQWVTHHRIALARTRLISEFRWNPKPVSS</sequence>
<dbReference type="AlphaFoldDB" id="A0A498K7S5"/>
<reference evidence="1 2" key="1">
    <citation type="submission" date="2018-10" db="EMBL/GenBank/DDBJ databases">
        <title>A high-quality apple genome assembly.</title>
        <authorList>
            <person name="Hu J."/>
        </authorList>
    </citation>
    <scope>NUCLEOTIDE SEQUENCE [LARGE SCALE GENOMIC DNA]</scope>
    <source>
        <strain evidence="2">cv. HFTH1</strain>
        <tissue evidence="1">Young leaf</tissue>
    </source>
</reference>
<evidence type="ECO:0000313" key="1">
    <source>
        <dbReference type="EMBL" id="RXI01412.1"/>
    </source>
</evidence>
<protein>
    <submittedName>
        <fullName evidence="1">Uncharacterized protein</fullName>
    </submittedName>
</protein>
<keyword evidence="2" id="KW-1185">Reference proteome</keyword>
<name>A0A498K7S5_MALDO</name>
<comment type="caution">
    <text evidence="1">The sequence shown here is derived from an EMBL/GenBank/DDBJ whole genome shotgun (WGS) entry which is preliminary data.</text>
</comment>
<evidence type="ECO:0000313" key="2">
    <source>
        <dbReference type="Proteomes" id="UP000290289"/>
    </source>
</evidence>
<gene>
    <name evidence="1" type="ORF">DVH24_014761</name>
</gene>
<organism evidence="1 2">
    <name type="scientific">Malus domestica</name>
    <name type="common">Apple</name>
    <name type="synonym">Pyrus malus</name>
    <dbReference type="NCBI Taxonomy" id="3750"/>
    <lineage>
        <taxon>Eukaryota</taxon>
        <taxon>Viridiplantae</taxon>
        <taxon>Streptophyta</taxon>
        <taxon>Embryophyta</taxon>
        <taxon>Tracheophyta</taxon>
        <taxon>Spermatophyta</taxon>
        <taxon>Magnoliopsida</taxon>
        <taxon>eudicotyledons</taxon>
        <taxon>Gunneridae</taxon>
        <taxon>Pentapetalae</taxon>
        <taxon>rosids</taxon>
        <taxon>fabids</taxon>
        <taxon>Rosales</taxon>
        <taxon>Rosaceae</taxon>
        <taxon>Amygdaloideae</taxon>
        <taxon>Maleae</taxon>
        <taxon>Malus</taxon>
    </lineage>
</organism>
<dbReference type="EMBL" id="RDQH01000330">
    <property type="protein sequence ID" value="RXI01412.1"/>
    <property type="molecule type" value="Genomic_DNA"/>
</dbReference>
<accession>A0A498K7S5</accession>